<dbReference type="InParanoid" id="A0A2S8SRB5"/>
<sequence>MEGILSAAGELTGFDQIDTIGSLKTNHLNDSGIVEGKIDLRNMNVFNSRSIFVAVSTTGAASLFQLPFALAQTQPQQATESQVDNLPVDNLPVDNSQTPANSAPAASSSPATSAAGAGSTSGANGKSKAIAAQPIAAQPQEPTTLSAGVDVYSGVSNFEGQRRFSDGFWAAGAGLAYPSIAYLKLQKSDGSAAKFSLGTGDLYRGSSSTVKQPVEAWYQKPVGKFTATVGKYWVPFALQEWQYETKYGVQIQRALGASDFAGSVNYDRVKHRPNVYFRAGRNFSERANAGLSLAAGEGISYGSVHNKAIGFDASLQAKNFKLFSEFLALQRRSSDRFTFLYSKLVYDKYPRFKPFVAYYKWNDKGDAFGDFRSIASGATYQIRPDLLIEGGGALTADKTIYWVQLHLLLERNLLQRAAPTLPIVPGMPRPQL</sequence>
<organism evidence="2 3">
    <name type="scientific">Abditibacterium utsteinense</name>
    <dbReference type="NCBI Taxonomy" id="1960156"/>
    <lineage>
        <taxon>Bacteria</taxon>
        <taxon>Pseudomonadati</taxon>
        <taxon>Abditibacteriota</taxon>
        <taxon>Abditibacteriia</taxon>
        <taxon>Abditibacteriales</taxon>
        <taxon>Abditibacteriaceae</taxon>
        <taxon>Abditibacterium</taxon>
    </lineage>
</organism>
<feature type="compositionally biased region" description="Low complexity" evidence="1">
    <location>
        <begin position="100"/>
        <end position="125"/>
    </location>
</feature>
<dbReference type="AlphaFoldDB" id="A0A2S8SRB5"/>
<reference evidence="2 3" key="1">
    <citation type="journal article" date="2018" name="Syst. Appl. Microbiol.">
        <title>Abditibacterium utsteinense sp. nov., the first cultivated member of candidate phylum FBP, isolated from ice-free Antarctic soil samples.</title>
        <authorList>
            <person name="Tahon G."/>
            <person name="Tytgat B."/>
            <person name="Lebbe L."/>
            <person name="Carlier A."/>
            <person name="Willems A."/>
        </authorList>
    </citation>
    <scope>NUCLEOTIDE SEQUENCE [LARGE SCALE GENOMIC DNA]</scope>
    <source>
        <strain evidence="2 3">LMG 29911</strain>
    </source>
</reference>
<comment type="caution">
    <text evidence="2">The sequence shown here is derived from an EMBL/GenBank/DDBJ whole genome shotgun (WGS) entry which is preliminary data.</text>
</comment>
<protein>
    <submittedName>
        <fullName evidence="2">Uncharacterized protein</fullName>
    </submittedName>
</protein>
<evidence type="ECO:0000313" key="2">
    <source>
        <dbReference type="EMBL" id="PQV63289.1"/>
    </source>
</evidence>
<name>A0A2S8SRB5_9BACT</name>
<accession>A0A2S8SRB5</accession>
<dbReference type="Proteomes" id="UP000237684">
    <property type="component" value="Unassembled WGS sequence"/>
</dbReference>
<dbReference type="EMBL" id="NIGF01000013">
    <property type="protein sequence ID" value="PQV63289.1"/>
    <property type="molecule type" value="Genomic_DNA"/>
</dbReference>
<evidence type="ECO:0000313" key="3">
    <source>
        <dbReference type="Proteomes" id="UP000237684"/>
    </source>
</evidence>
<evidence type="ECO:0000256" key="1">
    <source>
        <dbReference type="SAM" id="MobiDB-lite"/>
    </source>
</evidence>
<gene>
    <name evidence="2" type="ORF">B1R32_11316</name>
</gene>
<feature type="region of interest" description="Disordered" evidence="1">
    <location>
        <begin position="77"/>
        <end position="125"/>
    </location>
</feature>
<proteinExistence type="predicted"/>
<keyword evidence="3" id="KW-1185">Reference proteome</keyword>